<dbReference type="GO" id="GO:0000976">
    <property type="term" value="F:transcription cis-regulatory region binding"/>
    <property type="evidence" value="ECO:0007669"/>
    <property type="project" value="TreeGrafter"/>
</dbReference>
<dbReference type="InterPro" id="IPR011006">
    <property type="entry name" value="CheY-like_superfamily"/>
</dbReference>
<feature type="domain" description="OmpR/PhoB-type" evidence="9">
    <location>
        <begin position="125"/>
        <end position="222"/>
    </location>
</feature>
<keyword evidence="6" id="KW-0597">Phosphoprotein</keyword>
<dbReference type="RefSeq" id="WP_106058851.1">
    <property type="nucleotide sequence ID" value="NZ_PVXQ01000006.1"/>
</dbReference>
<comment type="caution">
    <text evidence="10">The sequence shown here is derived from an EMBL/GenBank/DDBJ whole genome shotgun (WGS) entry which is preliminary data.</text>
</comment>
<dbReference type="Pfam" id="PF00486">
    <property type="entry name" value="Trans_reg_C"/>
    <property type="match status" value="1"/>
</dbReference>
<dbReference type="SMART" id="SM00862">
    <property type="entry name" value="Trans_reg_C"/>
    <property type="match status" value="1"/>
</dbReference>
<dbReference type="Proteomes" id="UP000239471">
    <property type="component" value="Unassembled WGS sequence"/>
</dbReference>
<dbReference type="SUPFAM" id="SSF46894">
    <property type="entry name" value="C-terminal effector domain of the bipartite response regulators"/>
    <property type="match status" value="1"/>
</dbReference>
<proteinExistence type="predicted"/>
<evidence type="ECO:0000256" key="6">
    <source>
        <dbReference type="PROSITE-ProRule" id="PRU00169"/>
    </source>
</evidence>
<evidence type="ECO:0000256" key="2">
    <source>
        <dbReference type="ARBA" id="ARBA00023015"/>
    </source>
</evidence>
<dbReference type="OrthoDB" id="9790442at2"/>
<dbReference type="SUPFAM" id="SSF52172">
    <property type="entry name" value="CheY-like"/>
    <property type="match status" value="1"/>
</dbReference>
<evidence type="ECO:0000256" key="4">
    <source>
        <dbReference type="ARBA" id="ARBA00023163"/>
    </source>
</evidence>
<keyword evidence="11" id="KW-1185">Reference proteome</keyword>
<evidence type="ECO:0000259" key="8">
    <source>
        <dbReference type="PROSITE" id="PS50110"/>
    </source>
</evidence>
<dbReference type="GO" id="GO:0005829">
    <property type="term" value="C:cytosol"/>
    <property type="evidence" value="ECO:0007669"/>
    <property type="project" value="TreeGrafter"/>
</dbReference>
<evidence type="ECO:0000256" key="5">
    <source>
        <dbReference type="ARBA" id="ARBA00024867"/>
    </source>
</evidence>
<dbReference type="InterPro" id="IPR039420">
    <property type="entry name" value="WalR-like"/>
</dbReference>
<feature type="domain" description="Response regulatory" evidence="8">
    <location>
        <begin position="3"/>
        <end position="116"/>
    </location>
</feature>
<dbReference type="SMART" id="SM00448">
    <property type="entry name" value="REC"/>
    <property type="match status" value="1"/>
</dbReference>
<dbReference type="InterPro" id="IPR001789">
    <property type="entry name" value="Sig_transdc_resp-reg_receiver"/>
</dbReference>
<keyword evidence="3 7" id="KW-0238">DNA-binding</keyword>
<accession>A0A2T0BI51</accession>
<dbReference type="AlphaFoldDB" id="A0A2T0BI51"/>
<dbReference type="InterPro" id="IPR036388">
    <property type="entry name" value="WH-like_DNA-bd_sf"/>
</dbReference>
<dbReference type="PROSITE" id="PS51755">
    <property type="entry name" value="OMPR_PHOB"/>
    <property type="match status" value="1"/>
</dbReference>
<dbReference type="PANTHER" id="PTHR48111:SF43">
    <property type="entry name" value="STAGE 0 SPORULATION PROTEIN A HOMOLOG"/>
    <property type="match status" value="1"/>
</dbReference>
<evidence type="ECO:0000313" key="11">
    <source>
        <dbReference type="Proteomes" id="UP000239471"/>
    </source>
</evidence>
<keyword evidence="2" id="KW-0805">Transcription regulation</keyword>
<evidence type="ECO:0000256" key="1">
    <source>
        <dbReference type="ARBA" id="ARBA00018672"/>
    </source>
</evidence>
<evidence type="ECO:0000313" key="10">
    <source>
        <dbReference type="EMBL" id="PRR83570.1"/>
    </source>
</evidence>
<dbReference type="InterPro" id="IPR016032">
    <property type="entry name" value="Sig_transdc_resp-reg_C-effctor"/>
</dbReference>
<sequence length="222" mass="26127">MEKIFIIEDEEKIRKELSTFLTRYGYECDYSRDFENIVHIALESNAHIILLDINLPYYDGFYICREIRKKLNVPVIIVTSRQSEIDELMSMNLGADDFIIKPYNTQILLARISSVLKRTYHNSDNDILIYKGLTFNISTSSMKFNDEEIELTKNESKILNILMKKKECIVSRNEIMDFLWQSNEFVDDNTLTVNINRLRKKLETIGAKEFLQTKRGQGYILL</sequence>
<dbReference type="GO" id="GO:0006355">
    <property type="term" value="P:regulation of DNA-templated transcription"/>
    <property type="evidence" value="ECO:0007669"/>
    <property type="project" value="InterPro"/>
</dbReference>
<dbReference type="GO" id="GO:0000156">
    <property type="term" value="F:phosphorelay response regulator activity"/>
    <property type="evidence" value="ECO:0007669"/>
    <property type="project" value="TreeGrafter"/>
</dbReference>
<comment type="function">
    <text evidence="5">May play the central regulatory role in sporulation. It may be an element of the effector pathway responsible for the activation of sporulation genes in response to nutritional stress. Spo0A may act in concert with spo0H (a sigma factor) to control the expression of some genes that are critical to the sporulation process.</text>
</comment>
<name>A0A2T0BI51_9CLOT</name>
<reference evidence="10 11" key="1">
    <citation type="submission" date="2018-03" db="EMBL/GenBank/DDBJ databases">
        <title>Genome sequence of Clostridium vincentii DSM 10228.</title>
        <authorList>
            <person name="Poehlein A."/>
            <person name="Daniel R."/>
        </authorList>
    </citation>
    <scope>NUCLEOTIDE SEQUENCE [LARGE SCALE GENOMIC DNA]</scope>
    <source>
        <strain evidence="10 11">DSM 10228</strain>
    </source>
</reference>
<dbReference type="Gene3D" id="1.10.10.10">
    <property type="entry name" value="Winged helix-like DNA-binding domain superfamily/Winged helix DNA-binding domain"/>
    <property type="match status" value="1"/>
</dbReference>
<dbReference type="Pfam" id="PF00072">
    <property type="entry name" value="Response_reg"/>
    <property type="match status" value="1"/>
</dbReference>
<dbReference type="PANTHER" id="PTHR48111">
    <property type="entry name" value="REGULATOR OF RPOS"/>
    <property type="match status" value="1"/>
</dbReference>
<feature type="modified residue" description="4-aspartylphosphate" evidence="6">
    <location>
        <position position="52"/>
    </location>
</feature>
<dbReference type="EMBL" id="PVXQ01000006">
    <property type="protein sequence ID" value="PRR83570.1"/>
    <property type="molecule type" value="Genomic_DNA"/>
</dbReference>
<gene>
    <name evidence="10" type="primary">graR_2</name>
    <name evidence="10" type="ORF">CLVI_08200</name>
</gene>
<dbReference type="GO" id="GO:0032993">
    <property type="term" value="C:protein-DNA complex"/>
    <property type="evidence" value="ECO:0007669"/>
    <property type="project" value="TreeGrafter"/>
</dbReference>
<keyword evidence="4" id="KW-0804">Transcription</keyword>
<evidence type="ECO:0000256" key="7">
    <source>
        <dbReference type="PROSITE-ProRule" id="PRU01091"/>
    </source>
</evidence>
<evidence type="ECO:0000259" key="9">
    <source>
        <dbReference type="PROSITE" id="PS51755"/>
    </source>
</evidence>
<dbReference type="PROSITE" id="PS50110">
    <property type="entry name" value="RESPONSE_REGULATORY"/>
    <property type="match status" value="1"/>
</dbReference>
<dbReference type="InterPro" id="IPR001867">
    <property type="entry name" value="OmpR/PhoB-type_DNA-bd"/>
</dbReference>
<protein>
    <recommendedName>
        <fullName evidence="1">Stage 0 sporulation protein A homolog</fullName>
    </recommendedName>
</protein>
<dbReference type="Gene3D" id="3.40.50.2300">
    <property type="match status" value="1"/>
</dbReference>
<evidence type="ECO:0000256" key="3">
    <source>
        <dbReference type="ARBA" id="ARBA00023125"/>
    </source>
</evidence>
<feature type="DNA-binding region" description="OmpR/PhoB-type" evidence="7">
    <location>
        <begin position="125"/>
        <end position="222"/>
    </location>
</feature>
<dbReference type="CDD" id="cd00383">
    <property type="entry name" value="trans_reg_C"/>
    <property type="match status" value="1"/>
</dbReference>
<organism evidence="10 11">
    <name type="scientific">Clostridium vincentii</name>
    <dbReference type="NCBI Taxonomy" id="52704"/>
    <lineage>
        <taxon>Bacteria</taxon>
        <taxon>Bacillati</taxon>
        <taxon>Bacillota</taxon>
        <taxon>Clostridia</taxon>
        <taxon>Eubacteriales</taxon>
        <taxon>Clostridiaceae</taxon>
        <taxon>Clostridium</taxon>
    </lineage>
</organism>